<gene>
    <name evidence="1" type="ORF">KPSA3_06012</name>
</gene>
<dbReference type="InterPro" id="IPR043733">
    <property type="entry name" value="DUF5677"/>
</dbReference>
<dbReference type="EMBL" id="BGKA01000240">
    <property type="protein sequence ID" value="GBH19992.1"/>
    <property type="molecule type" value="Genomic_DNA"/>
</dbReference>
<sequence length="275" mass="30616">MEVLRNIINEQLELLRLTLYVTTQGPLEYGGEMYTCSLSEEKVKTSQPIAMAAGQTVNTLLKCSDWRGIPVRDLYPLARSCIESFINASFLLAEDNAKAERAVRWVKYRAWKQQNRGVGSGKFAIHMFSDTPAPEEASEFTEKGASREWSEYDTPTRLKRVGELAGGKAGSRLLAAYALVYATSSEIIHGSPYGVNYFYQAYLPPVPTVEDFRIATQRQLEDLLCAVCHALAGYLSCSAKVLGLRQIYTAEQGIFNRLLAHEGVELQTVEELAEA</sequence>
<dbReference type="Pfam" id="PF18928">
    <property type="entry name" value="DUF5677"/>
    <property type="match status" value="1"/>
</dbReference>
<evidence type="ECO:0000313" key="1">
    <source>
        <dbReference type="EMBL" id="GBH19992.1"/>
    </source>
</evidence>
<evidence type="ECO:0000313" key="2">
    <source>
        <dbReference type="Proteomes" id="UP000248291"/>
    </source>
</evidence>
<name>A0AAN4QA07_PSESF</name>
<comment type="caution">
    <text evidence="1">The sequence shown here is derived from an EMBL/GenBank/DDBJ whole genome shotgun (WGS) entry which is preliminary data.</text>
</comment>
<organism evidence="1 2">
    <name type="scientific">Pseudomonas syringae pv. actinidiae</name>
    <dbReference type="NCBI Taxonomy" id="103796"/>
    <lineage>
        <taxon>Bacteria</taxon>
        <taxon>Pseudomonadati</taxon>
        <taxon>Pseudomonadota</taxon>
        <taxon>Gammaproteobacteria</taxon>
        <taxon>Pseudomonadales</taxon>
        <taxon>Pseudomonadaceae</taxon>
        <taxon>Pseudomonas</taxon>
        <taxon>Pseudomonas syringae</taxon>
    </lineage>
</organism>
<protein>
    <submittedName>
        <fullName evidence="1">Acetyl esterase/lipase</fullName>
    </submittedName>
</protein>
<accession>A0AAN4QA07</accession>
<proteinExistence type="predicted"/>
<dbReference type="AlphaFoldDB" id="A0AAN4QA07"/>
<dbReference type="Proteomes" id="UP000248291">
    <property type="component" value="Unassembled WGS sequence"/>
</dbReference>
<reference evidence="1 2" key="1">
    <citation type="submission" date="2018-04" db="EMBL/GenBank/DDBJ databases">
        <title>Draft genome sequence of Pseudomonas syringae pv. actinidiae biovar 3 strains isolated from kiwifruit in Kagawa prefecture.</title>
        <authorList>
            <person name="Tabuchi M."/>
            <person name="Saito M."/>
            <person name="Fujiwara S."/>
            <person name="Sasa N."/>
            <person name="Akimitsu K."/>
            <person name="Gomi K."/>
            <person name="Konishi-Sugita S."/>
            <person name="Hamano K."/>
            <person name="Kataoka I."/>
        </authorList>
    </citation>
    <scope>NUCLEOTIDE SEQUENCE [LARGE SCALE GENOMIC DNA]</scope>
    <source>
        <strain evidence="1 2">MAFF212211</strain>
    </source>
</reference>